<evidence type="ECO:0000313" key="3">
    <source>
        <dbReference type="Proteomes" id="UP001066276"/>
    </source>
</evidence>
<feature type="region of interest" description="Disordered" evidence="1">
    <location>
        <begin position="1"/>
        <end position="29"/>
    </location>
</feature>
<comment type="caution">
    <text evidence="2">The sequence shown here is derived from an EMBL/GenBank/DDBJ whole genome shotgun (WGS) entry which is preliminary data.</text>
</comment>
<keyword evidence="3" id="KW-1185">Reference proteome</keyword>
<evidence type="ECO:0000256" key="1">
    <source>
        <dbReference type="SAM" id="MobiDB-lite"/>
    </source>
</evidence>
<dbReference type="Proteomes" id="UP001066276">
    <property type="component" value="Chromosome 4_2"/>
</dbReference>
<proteinExistence type="predicted"/>
<organism evidence="2 3">
    <name type="scientific">Pleurodeles waltl</name>
    <name type="common">Iberian ribbed newt</name>
    <dbReference type="NCBI Taxonomy" id="8319"/>
    <lineage>
        <taxon>Eukaryota</taxon>
        <taxon>Metazoa</taxon>
        <taxon>Chordata</taxon>
        <taxon>Craniata</taxon>
        <taxon>Vertebrata</taxon>
        <taxon>Euteleostomi</taxon>
        <taxon>Amphibia</taxon>
        <taxon>Batrachia</taxon>
        <taxon>Caudata</taxon>
        <taxon>Salamandroidea</taxon>
        <taxon>Salamandridae</taxon>
        <taxon>Pleurodelinae</taxon>
        <taxon>Pleurodeles</taxon>
    </lineage>
</organism>
<dbReference type="AlphaFoldDB" id="A0AAV7SL17"/>
<dbReference type="EMBL" id="JANPWB010000008">
    <property type="protein sequence ID" value="KAJ1164787.1"/>
    <property type="molecule type" value="Genomic_DNA"/>
</dbReference>
<reference evidence="2" key="1">
    <citation type="journal article" date="2022" name="bioRxiv">
        <title>Sequencing and chromosome-scale assembly of the giantPleurodeles waltlgenome.</title>
        <authorList>
            <person name="Brown T."/>
            <person name="Elewa A."/>
            <person name="Iarovenko S."/>
            <person name="Subramanian E."/>
            <person name="Araus A.J."/>
            <person name="Petzold A."/>
            <person name="Susuki M."/>
            <person name="Suzuki K.-i.T."/>
            <person name="Hayashi T."/>
            <person name="Toyoda A."/>
            <person name="Oliveira C."/>
            <person name="Osipova E."/>
            <person name="Leigh N.D."/>
            <person name="Simon A."/>
            <person name="Yun M.H."/>
        </authorList>
    </citation>
    <scope>NUCLEOTIDE SEQUENCE</scope>
    <source>
        <strain evidence="2">20211129_DDA</strain>
        <tissue evidence="2">Liver</tissue>
    </source>
</reference>
<name>A0AAV7SL17_PLEWA</name>
<accession>A0AAV7SL17</accession>
<evidence type="ECO:0000313" key="2">
    <source>
        <dbReference type="EMBL" id="KAJ1164787.1"/>
    </source>
</evidence>
<sequence>MRDGIRRAMAAARQRENASLPSRVPGAPRTEPMSCARACRVLSHVTTATAATLERMCYNTASQSAPLGNINSLYF</sequence>
<protein>
    <submittedName>
        <fullName evidence="2">Uncharacterized protein</fullName>
    </submittedName>
</protein>
<gene>
    <name evidence="2" type="ORF">NDU88_005221</name>
</gene>